<name>A0A562Q3H0_9BURK</name>
<dbReference type="PANTHER" id="PTHR11803:SF39">
    <property type="entry name" value="2-IMINOBUTANOATE_2-IMINOPROPANOATE DEAMINASE"/>
    <property type="match status" value="1"/>
</dbReference>
<dbReference type="EMBL" id="CP046904">
    <property type="protein sequence ID" value="QGZ41328.1"/>
    <property type="molecule type" value="Genomic_DNA"/>
</dbReference>
<evidence type="ECO:0000313" key="4">
    <source>
        <dbReference type="Proteomes" id="UP000315112"/>
    </source>
</evidence>
<proteinExistence type="inferred from homology"/>
<gene>
    <name evidence="2" type="ORF">GO485_21190</name>
    <name evidence="3" type="ORF">IP92_00256</name>
</gene>
<dbReference type="FunFam" id="3.30.1330.40:FF:000001">
    <property type="entry name" value="L-PSP family endoribonuclease"/>
    <property type="match status" value="1"/>
</dbReference>
<dbReference type="Pfam" id="PF01042">
    <property type="entry name" value="Ribonuc_L-PSP"/>
    <property type="match status" value="1"/>
</dbReference>
<dbReference type="Gene3D" id="3.30.1330.40">
    <property type="entry name" value="RutC-like"/>
    <property type="match status" value="1"/>
</dbReference>
<dbReference type="GO" id="GO:0005829">
    <property type="term" value="C:cytosol"/>
    <property type="evidence" value="ECO:0007669"/>
    <property type="project" value="TreeGrafter"/>
</dbReference>
<evidence type="ECO:0000313" key="2">
    <source>
        <dbReference type="EMBL" id="QGZ41328.1"/>
    </source>
</evidence>
<dbReference type="PANTHER" id="PTHR11803">
    <property type="entry name" value="2-IMINOBUTANOATE/2-IMINOPROPANOATE DEAMINASE RIDA"/>
    <property type="match status" value="1"/>
</dbReference>
<reference evidence="3" key="2">
    <citation type="submission" date="2019-07" db="EMBL/GenBank/DDBJ databases">
        <authorList>
            <person name="Whitman W."/>
            <person name="Huntemann M."/>
            <person name="Clum A."/>
            <person name="Pillay M."/>
            <person name="Palaniappan K."/>
            <person name="Varghese N."/>
            <person name="Mikhailova N."/>
            <person name="Stamatis D."/>
            <person name="Reddy T."/>
            <person name="Daum C."/>
            <person name="Shapiro N."/>
            <person name="Ivanova N."/>
            <person name="Kyrpides N."/>
            <person name="Woyke T."/>
        </authorList>
    </citation>
    <scope>NUCLEOTIDE SEQUENCE</scope>
    <source>
        <strain evidence="3">CGMCC 1.10685</strain>
    </source>
</reference>
<dbReference type="GO" id="GO:0019239">
    <property type="term" value="F:deaminase activity"/>
    <property type="evidence" value="ECO:0007669"/>
    <property type="project" value="TreeGrafter"/>
</dbReference>
<accession>A0A562Q3H0</accession>
<dbReference type="Proteomes" id="UP000315112">
    <property type="component" value="Unassembled WGS sequence"/>
</dbReference>
<evidence type="ECO:0000256" key="1">
    <source>
        <dbReference type="ARBA" id="ARBA00010552"/>
    </source>
</evidence>
<dbReference type="InterPro" id="IPR035959">
    <property type="entry name" value="RutC-like_sf"/>
</dbReference>
<keyword evidence="5" id="KW-1185">Reference proteome</keyword>
<protein>
    <submittedName>
        <fullName evidence="3">Reactive intermediate/imine deaminase</fullName>
    </submittedName>
    <submittedName>
        <fullName evidence="2">RidA family protein</fullName>
    </submittedName>
</protein>
<evidence type="ECO:0000313" key="5">
    <source>
        <dbReference type="Proteomes" id="UP000437862"/>
    </source>
</evidence>
<dbReference type="InterPro" id="IPR006175">
    <property type="entry name" value="YjgF/YER057c/UK114"/>
</dbReference>
<dbReference type="OrthoDB" id="8655901at2"/>
<sequence>MSDIVRTPSALPLPFSQAVQANGFLFLSGQIPLGADGKPLAGTIEDQTRNVLDRIAATLAALGSGLEDVVRATVWLADLDEFARFNAVYADYFKAPHLPVRSTVQAQLAFGVGVEIEVTACIA</sequence>
<dbReference type="SUPFAM" id="SSF55298">
    <property type="entry name" value="YjgF-like"/>
    <property type="match status" value="1"/>
</dbReference>
<dbReference type="Proteomes" id="UP000437862">
    <property type="component" value="Chromosome"/>
</dbReference>
<organism evidence="3 4">
    <name type="scientific">Pseudoduganella flava</name>
    <dbReference type="NCBI Taxonomy" id="871742"/>
    <lineage>
        <taxon>Bacteria</taxon>
        <taxon>Pseudomonadati</taxon>
        <taxon>Pseudomonadota</taxon>
        <taxon>Betaproteobacteria</taxon>
        <taxon>Burkholderiales</taxon>
        <taxon>Oxalobacteraceae</taxon>
        <taxon>Telluria group</taxon>
        <taxon>Pseudoduganella</taxon>
    </lineage>
</organism>
<dbReference type="AlphaFoldDB" id="A0A562Q3H0"/>
<reference evidence="2 5" key="3">
    <citation type="submission" date="2019-12" db="EMBL/GenBank/DDBJ databases">
        <title>Draft Genome Sequences of Six Type Strains of the Genus Massilia.</title>
        <authorList>
            <person name="Miess H."/>
            <person name="Frediansyah A."/>
            <person name="Goeker M."/>
            <person name="Gross H."/>
        </authorList>
    </citation>
    <scope>NUCLEOTIDE SEQUENCE [LARGE SCALE GENOMIC DNA]</scope>
    <source>
        <strain evidence="2 5">DSM 26639</strain>
    </source>
</reference>
<dbReference type="CDD" id="cd00448">
    <property type="entry name" value="YjgF_YER057c_UK114_family"/>
    <property type="match status" value="1"/>
</dbReference>
<comment type="similarity">
    <text evidence="1">Belongs to the RutC family.</text>
</comment>
<evidence type="ECO:0000313" key="3">
    <source>
        <dbReference type="EMBL" id="TWI51272.1"/>
    </source>
</evidence>
<dbReference type="RefSeq" id="WP_145872718.1">
    <property type="nucleotide sequence ID" value="NZ_CP046904.1"/>
</dbReference>
<reference evidence="3 4" key="1">
    <citation type="journal article" date="2015" name="Stand. Genomic Sci.">
        <title>Genomic Encyclopedia of Bacterial and Archaeal Type Strains, Phase III: the genomes of soil and plant-associated and newly described type strains.</title>
        <authorList>
            <person name="Whitman W.B."/>
            <person name="Woyke T."/>
            <person name="Klenk H.P."/>
            <person name="Zhou Y."/>
            <person name="Lilburn T.G."/>
            <person name="Beck B.J."/>
            <person name="De Vos P."/>
            <person name="Vandamme P."/>
            <person name="Eisen J.A."/>
            <person name="Garrity G."/>
            <person name="Hugenholtz P."/>
            <person name="Kyrpides N.C."/>
        </authorList>
    </citation>
    <scope>NUCLEOTIDE SEQUENCE [LARGE SCALE GENOMIC DNA]</scope>
    <source>
        <strain evidence="3 4">CGMCC 1.10685</strain>
    </source>
</reference>
<dbReference type="EMBL" id="VLKW01000001">
    <property type="protein sequence ID" value="TWI51272.1"/>
    <property type="molecule type" value="Genomic_DNA"/>
</dbReference>